<feature type="region of interest" description="Disordered" evidence="1">
    <location>
        <begin position="1"/>
        <end position="67"/>
    </location>
</feature>
<dbReference type="Gene3D" id="1.10.10.10">
    <property type="entry name" value="Winged helix-like DNA-binding domain superfamily/Winged helix DNA-binding domain"/>
    <property type="match status" value="1"/>
</dbReference>
<feature type="compositionally biased region" description="Basic and acidic residues" evidence="1">
    <location>
        <begin position="137"/>
        <end position="146"/>
    </location>
</feature>
<proteinExistence type="predicted"/>
<feature type="compositionally biased region" description="Low complexity" evidence="1">
    <location>
        <begin position="210"/>
        <end position="226"/>
    </location>
</feature>
<dbReference type="Pfam" id="PF03551">
    <property type="entry name" value="PadR"/>
    <property type="match status" value="1"/>
</dbReference>
<dbReference type="InterPro" id="IPR036390">
    <property type="entry name" value="WH_DNA-bd_sf"/>
</dbReference>
<gene>
    <name evidence="3" type="ORF">GCM10023216_28030</name>
</gene>
<evidence type="ECO:0000259" key="2">
    <source>
        <dbReference type="Pfam" id="PF03551"/>
    </source>
</evidence>
<feature type="region of interest" description="Disordered" evidence="1">
    <location>
        <begin position="137"/>
        <end position="159"/>
    </location>
</feature>
<dbReference type="SUPFAM" id="SSF46785">
    <property type="entry name" value="Winged helix' DNA-binding domain"/>
    <property type="match status" value="1"/>
</dbReference>
<dbReference type="RefSeq" id="WP_172153626.1">
    <property type="nucleotide sequence ID" value="NZ_BAABID010000015.1"/>
</dbReference>
<protein>
    <recommendedName>
        <fullName evidence="2">Transcription regulator PadR N-terminal domain-containing protein</fullName>
    </recommendedName>
</protein>
<keyword evidence="4" id="KW-1185">Reference proteome</keyword>
<name>A0ABP8YLZ0_9MICO</name>
<feature type="region of interest" description="Disordered" evidence="1">
    <location>
        <begin position="204"/>
        <end position="233"/>
    </location>
</feature>
<dbReference type="InterPro" id="IPR005149">
    <property type="entry name" value="Tscrpt_reg_PadR_N"/>
</dbReference>
<evidence type="ECO:0000313" key="3">
    <source>
        <dbReference type="EMBL" id="GAA4733880.1"/>
    </source>
</evidence>
<sequence>MRTPHEHPFPDLDDAPRGRRGGHPRGGRGRHGGFDTGWETGPRGGRGRPDGRGGPRGPRGSRRGRGQMRAAILLLLAEEPRHGYQIITELTDRSEGAWHPSPGAVYPAIGQLEAEGLVQVTDDGGRRLAALTDAGRTHVAEHRDELGTPWAQSGPRGHDRELREAVHAVGGAAREVARTGTPEQAARAREILERTRREIYLVLAEAPETPQDVAQGDQQDAPQAGPYTDDRDA</sequence>
<dbReference type="PANTHER" id="PTHR43252">
    <property type="entry name" value="TRANSCRIPTIONAL REGULATOR YQJI"/>
    <property type="match status" value="1"/>
</dbReference>
<feature type="compositionally biased region" description="Basic and acidic residues" evidence="1">
    <location>
        <begin position="1"/>
        <end position="17"/>
    </location>
</feature>
<evidence type="ECO:0000313" key="4">
    <source>
        <dbReference type="Proteomes" id="UP001500956"/>
    </source>
</evidence>
<organism evidence="3 4">
    <name type="scientific">Isoptericola chiayiensis</name>
    <dbReference type="NCBI Taxonomy" id="579446"/>
    <lineage>
        <taxon>Bacteria</taxon>
        <taxon>Bacillati</taxon>
        <taxon>Actinomycetota</taxon>
        <taxon>Actinomycetes</taxon>
        <taxon>Micrococcales</taxon>
        <taxon>Promicromonosporaceae</taxon>
        <taxon>Isoptericola</taxon>
    </lineage>
</organism>
<feature type="domain" description="Transcription regulator PadR N-terminal" evidence="2">
    <location>
        <begin position="72"/>
        <end position="140"/>
    </location>
</feature>
<comment type="caution">
    <text evidence="3">The sequence shown here is derived from an EMBL/GenBank/DDBJ whole genome shotgun (WGS) entry which is preliminary data.</text>
</comment>
<dbReference type="Proteomes" id="UP001500956">
    <property type="component" value="Unassembled WGS sequence"/>
</dbReference>
<accession>A0ABP8YLZ0</accession>
<dbReference type="PANTHER" id="PTHR43252:SF2">
    <property type="entry name" value="TRANSCRIPTION REGULATOR, PADR-LIKE FAMILY"/>
    <property type="match status" value="1"/>
</dbReference>
<dbReference type="EMBL" id="BAABID010000015">
    <property type="protein sequence ID" value="GAA4733880.1"/>
    <property type="molecule type" value="Genomic_DNA"/>
</dbReference>
<feature type="compositionally biased region" description="Basic residues" evidence="1">
    <location>
        <begin position="18"/>
        <end position="31"/>
    </location>
</feature>
<evidence type="ECO:0000256" key="1">
    <source>
        <dbReference type="SAM" id="MobiDB-lite"/>
    </source>
</evidence>
<reference evidence="4" key="1">
    <citation type="journal article" date="2019" name="Int. J. Syst. Evol. Microbiol.">
        <title>The Global Catalogue of Microorganisms (GCM) 10K type strain sequencing project: providing services to taxonomists for standard genome sequencing and annotation.</title>
        <authorList>
            <consortium name="The Broad Institute Genomics Platform"/>
            <consortium name="The Broad Institute Genome Sequencing Center for Infectious Disease"/>
            <person name="Wu L."/>
            <person name="Ma J."/>
        </authorList>
    </citation>
    <scope>NUCLEOTIDE SEQUENCE [LARGE SCALE GENOMIC DNA]</scope>
    <source>
        <strain evidence="4">JCM 18063</strain>
    </source>
</reference>
<dbReference type="InterPro" id="IPR036388">
    <property type="entry name" value="WH-like_DNA-bd_sf"/>
</dbReference>